<evidence type="ECO:0000256" key="1">
    <source>
        <dbReference type="SAM" id="MobiDB-lite"/>
    </source>
</evidence>
<name>A0A180GAW3_PUCT1</name>
<reference evidence="2" key="1">
    <citation type="submission" date="2009-11" db="EMBL/GenBank/DDBJ databases">
        <authorList>
            <consortium name="The Broad Institute Genome Sequencing Platform"/>
            <person name="Ward D."/>
            <person name="Feldgarden M."/>
            <person name="Earl A."/>
            <person name="Young S.K."/>
            <person name="Zeng Q."/>
            <person name="Koehrsen M."/>
            <person name="Alvarado L."/>
            <person name="Berlin A."/>
            <person name="Bochicchio J."/>
            <person name="Borenstein D."/>
            <person name="Chapman S.B."/>
            <person name="Chen Z."/>
            <person name="Engels R."/>
            <person name="Freedman E."/>
            <person name="Gellesch M."/>
            <person name="Goldberg J."/>
            <person name="Griggs A."/>
            <person name="Gujja S."/>
            <person name="Heilman E."/>
            <person name="Heiman D."/>
            <person name="Hepburn T."/>
            <person name="Howarth C."/>
            <person name="Jen D."/>
            <person name="Larson L."/>
            <person name="Lewis B."/>
            <person name="Mehta T."/>
            <person name="Park D."/>
            <person name="Pearson M."/>
            <person name="Roberts A."/>
            <person name="Saif S."/>
            <person name="Shea T."/>
            <person name="Shenoy N."/>
            <person name="Sisk P."/>
            <person name="Stolte C."/>
            <person name="Sykes S."/>
            <person name="Thomson T."/>
            <person name="Walk T."/>
            <person name="White J."/>
            <person name="Yandava C."/>
            <person name="Izard J."/>
            <person name="Baranova O.V."/>
            <person name="Blanton J.M."/>
            <person name="Tanner A.C."/>
            <person name="Dewhirst F.E."/>
            <person name="Haas B."/>
            <person name="Nusbaum C."/>
            <person name="Birren B."/>
        </authorList>
    </citation>
    <scope>NUCLEOTIDE SEQUENCE [LARGE SCALE GENOMIC DNA]</scope>
    <source>
        <strain evidence="2">1-1 BBBD Race 1</strain>
    </source>
</reference>
<evidence type="ECO:0000313" key="3">
    <source>
        <dbReference type="EnsemblFungi" id="PTTG_28565-t43_1-p1"/>
    </source>
</evidence>
<protein>
    <submittedName>
        <fullName evidence="2 3">Uncharacterized protein</fullName>
    </submittedName>
</protein>
<feature type="region of interest" description="Disordered" evidence="1">
    <location>
        <begin position="71"/>
        <end position="90"/>
    </location>
</feature>
<sequence>MDDEPDAFPMGSLTLDCLTRSPQQPNTINSSPPCSVVIPVCALGSSPAPLNKAHTLWPALLCLAHPPRSPGNIPPTPASTTAFPLNSASRQPAGSRLNAFLAGSQRANNEIISGKEEMMTGELEGVT</sequence>
<reference evidence="2" key="2">
    <citation type="submission" date="2016-05" db="EMBL/GenBank/DDBJ databases">
        <title>Comparative analysis highlights variable genome content of wheat rusts and divergence of the mating loci.</title>
        <authorList>
            <person name="Cuomo C.A."/>
            <person name="Bakkeren G."/>
            <person name="Szabo L."/>
            <person name="Khalil H."/>
            <person name="Joly D."/>
            <person name="Goldberg J."/>
            <person name="Young S."/>
            <person name="Zeng Q."/>
            <person name="Fellers J."/>
        </authorList>
    </citation>
    <scope>NUCLEOTIDE SEQUENCE [LARGE SCALE GENOMIC DNA]</scope>
    <source>
        <strain evidence="2">1-1 BBBD Race 1</strain>
    </source>
</reference>
<organism evidence="2">
    <name type="scientific">Puccinia triticina (isolate 1-1 / race 1 (BBBD))</name>
    <name type="common">Brown leaf rust fungus</name>
    <dbReference type="NCBI Taxonomy" id="630390"/>
    <lineage>
        <taxon>Eukaryota</taxon>
        <taxon>Fungi</taxon>
        <taxon>Dikarya</taxon>
        <taxon>Basidiomycota</taxon>
        <taxon>Pucciniomycotina</taxon>
        <taxon>Pucciniomycetes</taxon>
        <taxon>Pucciniales</taxon>
        <taxon>Pucciniaceae</taxon>
        <taxon>Puccinia</taxon>
    </lineage>
</organism>
<evidence type="ECO:0000313" key="4">
    <source>
        <dbReference type="Proteomes" id="UP000005240"/>
    </source>
</evidence>
<reference evidence="3" key="4">
    <citation type="submission" date="2025-05" db="UniProtKB">
        <authorList>
            <consortium name="EnsemblFungi"/>
        </authorList>
    </citation>
    <scope>IDENTIFICATION</scope>
    <source>
        <strain evidence="3">isolate 1-1 / race 1 (BBBD)</strain>
    </source>
</reference>
<feature type="compositionally biased region" description="Polar residues" evidence="1">
    <location>
        <begin position="78"/>
        <end position="90"/>
    </location>
</feature>
<proteinExistence type="predicted"/>
<dbReference type="EMBL" id="ADAS02000118">
    <property type="protein sequence ID" value="OAV89790.1"/>
    <property type="molecule type" value="Genomic_DNA"/>
</dbReference>
<accession>A0A180GAW3</accession>
<keyword evidence="4" id="KW-1185">Reference proteome</keyword>
<dbReference type="EnsemblFungi" id="PTTG_28565-t43_1">
    <property type="protein sequence ID" value="PTTG_28565-t43_1-p1"/>
    <property type="gene ID" value="PTTG_28565"/>
</dbReference>
<gene>
    <name evidence="2" type="ORF">PTTG_28565</name>
</gene>
<reference evidence="3 4" key="3">
    <citation type="journal article" date="2017" name="G3 (Bethesda)">
        <title>Comparative analysis highlights variable genome content of wheat rusts and divergence of the mating loci.</title>
        <authorList>
            <person name="Cuomo C.A."/>
            <person name="Bakkeren G."/>
            <person name="Khalil H.B."/>
            <person name="Panwar V."/>
            <person name="Joly D."/>
            <person name="Linning R."/>
            <person name="Sakthikumar S."/>
            <person name="Song X."/>
            <person name="Adiconis X."/>
            <person name="Fan L."/>
            <person name="Goldberg J.M."/>
            <person name="Levin J.Z."/>
            <person name="Young S."/>
            <person name="Zeng Q."/>
            <person name="Anikster Y."/>
            <person name="Bruce M."/>
            <person name="Wang M."/>
            <person name="Yin C."/>
            <person name="McCallum B."/>
            <person name="Szabo L.J."/>
            <person name="Hulbert S."/>
            <person name="Chen X."/>
            <person name="Fellers J.P."/>
        </authorList>
    </citation>
    <scope>NUCLEOTIDE SEQUENCE</scope>
    <source>
        <strain evidence="4">Isolate 1-1 / race 1 (BBBD)</strain>
        <strain evidence="3">isolate 1-1 / race 1 (BBBD)</strain>
    </source>
</reference>
<dbReference type="VEuPathDB" id="FungiDB:PTTG_28565"/>
<evidence type="ECO:0000313" key="2">
    <source>
        <dbReference type="EMBL" id="OAV89790.1"/>
    </source>
</evidence>
<dbReference type="AlphaFoldDB" id="A0A180GAW3"/>
<dbReference type="Proteomes" id="UP000005240">
    <property type="component" value="Unassembled WGS sequence"/>
</dbReference>